<evidence type="ECO:0000313" key="1">
    <source>
        <dbReference type="EMBL" id="PRY99577.1"/>
    </source>
</evidence>
<gene>
    <name evidence="1" type="ORF">BCM14_1029</name>
</gene>
<name>A0A2T0XKX9_9BURK</name>
<dbReference type="AlphaFoldDB" id="A0A2T0XKX9"/>
<organism evidence="1 2">
    <name type="scientific">Jezberella montanilacus</name>
    <dbReference type="NCBI Taxonomy" id="323426"/>
    <lineage>
        <taxon>Bacteria</taxon>
        <taxon>Pseudomonadati</taxon>
        <taxon>Pseudomonadota</taxon>
        <taxon>Betaproteobacteria</taxon>
        <taxon>Burkholderiales</taxon>
        <taxon>Alcaligenaceae</taxon>
        <taxon>Jezberella</taxon>
    </lineage>
</organism>
<dbReference type="RefSeq" id="WP_259673423.1">
    <property type="nucleotide sequence ID" value="NZ_PVTV01000011.1"/>
</dbReference>
<keyword evidence="2" id="KW-1185">Reference proteome</keyword>
<accession>A0A2T0XKX9</accession>
<sequence length="76" mass="8659">MRNHFLDQSNEQETLGLSVSHRLKSYSSDELNVIISSFLRQHEYTVLSHFLDHYLDHKRGSGNQAHGQMASTASPC</sequence>
<protein>
    <submittedName>
        <fullName evidence="1">Uncharacterized protein</fullName>
    </submittedName>
</protein>
<proteinExistence type="predicted"/>
<evidence type="ECO:0000313" key="2">
    <source>
        <dbReference type="Proteomes" id="UP000238308"/>
    </source>
</evidence>
<dbReference type="EMBL" id="PVTV01000011">
    <property type="protein sequence ID" value="PRY99577.1"/>
    <property type="molecule type" value="Genomic_DNA"/>
</dbReference>
<reference evidence="1 2" key="1">
    <citation type="submission" date="2018-03" db="EMBL/GenBank/DDBJ databases">
        <title>Genomic Encyclopedia of Type Strains, Phase III (KMG-III): the genomes of soil and plant-associated and newly described type strains.</title>
        <authorList>
            <person name="Whitman W."/>
        </authorList>
    </citation>
    <scope>NUCLEOTIDE SEQUENCE [LARGE SCALE GENOMIC DNA]</scope>
    <source>
        <strain evidence="1 2">MWH-P2sevCIIIb</strain>
    </source>
</reference>
<comment type="caution">
    <text evidence="1">The sequence shown here is derived from an EMBL/GenBank/DDBJ whole genome shotgun (WGS) entry which is preliminary data.</text>
</comment>
<dbReference type="Proteomes" id="UP000238308">
    <property type="component" value="Unassembled WGS sequence"/>
</dbReference>